<evidence type="ECO:0000256" key="7">
    <source>
        <dbReference type="SAM" id="Phobius"/>
    </source>
</evidence>
<evidence type="ECO:0000256" key="3">
    <source>
        <dbReference type="ARBA" id="ARBA00022692"/>
    </source>
</evidence>
<reference evidence="9 10" key="1">
    <citation type="submission" date="2019-10" db="EMBL/GenBank/DDBJ databases">
        <title>The Genome Sequence of Clostridium tarantellae Isolated from Fish Brain.</title>
        <authorList>
            <person name="Bano L."/>
            <person name="Kiel M."/>
            <person name="Sales G."/>
            <person name="Doxey A.C."/>
            <person name="Mansfield M.J."/>
            <person name="Schiavone M."/>
            <person name="Rossetto O."/>
            <person name="Pirazzini M."/>
            <person name="Dobrindt U."/>
            <person name="Montecucco C."/>
        </authorList>
    </citation>
    <scope>NUCLEOTIDE SEQUENCE [LARGE SCALE GENOMIC DNA]</scope>
    <source>
        <strain evidence="9 10">DSM 3997</strain>
    </source>
</reference>
<dbReference type="AlphaFoldDB" id="A0A6I1MJ90"/>
<dbReference type="Proteomes" id="UP000430345">
    <property type="component" value="Unassembled WGS sequence"/>
</dbReference>
<keyword evidence="10" id="KW-1185">Reference proteome</keyword>
<feature type="transmembrane region" description="Helical" evidence="7">
    <location>
        <begin position="6"/>
        <end position="25"/>
    </location>
</feature>
<feature type="domain" description="Cytochrome b561" evidence="8">
    <location>
        <begin position="7"/>
        <end position="114"/>
    </location>
</feature>
<keyword evidence="2" id="KW-0813">Transport</keyword>
<dbReference type="InterPro" id="IPR023813">
    <property type="entry name" value="HsmA-like"/>
</dbReference>
<evidence type="ECO:0000313" key="10">
    <source>
        <dbReference type="Proteomes" id="UP000430345"/>
    </source>
</evidence>
<accession>A0A6I1MJ90</accession>
<feature type="transmembrane region" description="Helical" evidence="7">
    <location>
        <begin position="72"/>
        <end position="97"/>
    </location>
</feature>
<evidence type="ECO:0000256" key="2">
    <source>
        <dbReference type="ARBA" id="ARBA00022448"/>
    </source>
</evidence>
<protein>
    <submittedName>
        <fullName evidence="9">TIGR03987 family protein</fullName>
    </submittedName>
</protein>
<proteinExistence type="predicted"/>
<evidence type="ECO:0000256" key="6">
    <source>
        <dbReference type="ARBA" id="ARBA00023136"/>
    </source>
</evidence>
<feature type="transmembrane region" description="Helical" evidence="7">
    <location>
        <begin position="109"/>
        <end position="130"/>
    </location>
</feature>
<dbReference type="RefSeq" id="WP_327444191.1">
    <property type="nucleotide sequence ID" value="NZ_WHJC01000045.1"/>
</dbReference>
<dbReference type="EMBL" id="WHJC01000045">
    <property type="protein sequence ID" value="MPQ43170.1"/>
    <property type="molecule type" value="Genomic_DNA"/>
</dbReference>
<evidence type="ECO:0000313" key="9">
    <source>
        <dbReference type="EMBL" id="MPQ43170.1"/>
    </source>
</evidence>
<dbReference type="GO" id="GO:0016020">
    <property type="term" value="C:membrane"/>
    <property type="evidence" value="ECO:0007669"/>
    <property type="project" value="UniProtKB-SubCell"/>
</dbReference>
<sequence length="132" mass="15065">MNKLVFFAIIFVNSALVLYTLAVISENRSKTLKRIHAIEFWIAFICNILGMGIMSTIENNKIIVNISQTIEILHVISGGVAIILMLFHALWATWVLLKGSKEIKEKFHKLNIFIWLIWLIPYGVGMYIGIFG</sequence>
<keyword evidence="4" id="KW-0249">Electron transport</keyword>
<keyword evidence="3 7" id="KW-0812">Transmembrane</keyword>
<evidence type="ECO:0000256" key="1">
    <source>
        <dbReference type="ARBA" id="ARBA00004370"/>
    </source>
</evidence>
<evidence type="ECO:0000256" key="5">
    <source>
        <dbReference type="ARBA" id="ARBA00022989"/>
    </source>
</evidence>
<comment type="subcellular location">
    <subcellularLocation>
        <location evidence="1">Membrane</location>
    </subcellularLocation>
</comment>
<name>A0A6I1MJ90_9CLOT</name>
<comment type="caution">
    <text evidence="9">The sequence shown here is derived from an EMBL/GenBank/DDBJ whole genome shotgun (WGS) entry which is preliminary data.</text>
</comment>
<organism evidence="9 10">
    <name type="scientific">Clostridium tarantellae</name>
    <dbReference type="NCBI Taxonomy" id="39493"/>
    <lineage>
        <taxon>Bacteria</taxon>
        <taxon>Bacillati</taxon>
        <taxon>Bacillota</taxon>
        <taxon>Clostridia</taxon>
        <taxon>Eubacteriales</taxon>
        <taxon>Clostridiaceae</taxon>
        <taxon>Clostridium</taxon>
    </lineage>
</organism>
<dbReference type="Pfam" id="PF03188">
    <property type="entry name" value="Cytochrom_B561"/>
    <property type="match status" value="1"/>
</dbReference>
<feature type="transmembrane region" description="Helical" evidence="7">
    <location>
        <begin position="37"/>
        <end position="57"/>
    </location>
</feature>
<evidence type="ECO:0000259" key="8">
    <source>
        <dbReference type="Pfam" id="PF03188"/>
    </source>
</evidence>
<gene>
    <name evidence="9" type="ORF">GBZ86_05260</name>
</gene>
<keyword evidence="6 7" id="KW-0472">Membrane</keyword>
<dbReference type="NCBIfam" id="TIGR03987">
    <property type="entry name" value="HsmA family protein"/>
    <property type="match status" value="1"/>
</dbReference>
<evidence type="ECO:0000256" key="4">
    <source>
        <dbReference type="ARBA" id="ARBA00022982"/>
    </source>
</evidence>
<keyword evidence="5 7" id="KW-1133">Transmembrane helix</keyword>
<dbReference type="InterPro" id="IPR006593">
    <property type="entry name" value="Cyt_b561/ferric_Rdtase_TM"/>
</dbReference>